<dbReference type="GO" id="GO:0005886">
    <property type="term" value="C:plasma membrane"/>
    <property type="evidence" value="ECO:0007669"/>
    <property type="project" value="UniProtKB-SubCell"/>
</dbReference>
<feature type="transmembrane region" description="Helical" evidence="6">
    <location>
        <begin position="14"/>
        <end position="38"/>
    </location>
</feature>
<comment type="subcellular location">
    <subcellularLocation>
        <location evidence="1">Cell membrane</location>
        <topology evidence="1">Multi-pass membrane protein</topology>
    </subcellularLocation>
</comment>
<dbReference type="InterPro" id="IPR036259">
    <property type="entry name" value="MFS_trans_sf"/>
</dbReference>
<dbReference type="InterPro" id="IPR011701">
    <property type="entry name" value="MFS"/>
</dbReference>
<dbReference type="PANTHER" id="PTHR43124:SF4">
    <property type="entry name" value="SUGAR EFFLUX TRANSPORTER"/>
    <property type="match status" value="1"/>
</dbReference>
<feature type="transmembrane region" description="Helical" evidence="6">
    <location>
        <begin position="279"/>
        <end position="297"/>
    </location>
</feature>
<evidence type="ECO:0000313" key="8">
    <source>
        <dbReference type="EMBL" id="RZS67520.1"/>
    </source>
</evidence>
<evidence type="ECO:0000256" key="1">
    <source>
        <dbReference type="ARBA" id="ARBA00004651"/>
    </source>
</evidence>
<dbReference type="NCBIfam" id="NF002921">
    <property type="entry name" value="PRK03545.1"/>
    <property type="match status" value="1"/>
</dbReference>
<dbReference type="SUPFAM" id="SSF103473">
    <property type="entry name" value="MFS general substrate transporter"/>
    <property type="match status" value="1"/>
</dbReference>
<evidence type="ECO:0000313" key="9">
    <source>
        <dbReference type="Proteomes" id="UP000292039"/>
    </source>
</evidence>
<dbReference type="EMBL" id="SGWZ01000004">
    <property type="protein sequence ID" value="RZS67520.1"/>
    <property type="molecule type" value="Genomic_DNA"/>
</dbReference>
<keyword evidence="3 6" id="KW-0812">Transmembrane</keyword>
<feature type="transmembrane region" description="Helical" evidence="6">
    <location>
        <begin position="303"/>
        <end position="321"/>
    </location>
</feature>
<dbReference type="Pfam" id="PF07690">
    <property type="entry name" value="MFS_1"/>
    <property type="match status" value="1"/>
</dbReference>
<reference evidence="8 9" key="1">
    <citation type="submission" date="2019-02" db="EMBL/GenBank/DDBJ databases">
        <title>Genomic Encyclopedia of Type Strains, Phase IV (KMG-IV): sequencing the most valuable type-strain genomes for metagenomic binning, comparative biology and taxonomic classification.</title>
        <authorList>
            <person name="Goeker M."/>
        </authorList>
    </citation>
    <scope>NUCLEOTIDE SEQUENCE [LARGE SCALE GENOMIC DNA]</scope>
    <source>
        <strain evidence="8 9">DSM 16618</strain>
    </source>
</reference>
<dbReference type="AlphaFoldDB" id="A0A4V2EZS6"/>
<dbReference type="PANTHER" id="PTHR43124">
    <property type="entry name" value="PURINE EFFLUX PUMP PBUE"/>
    <property type="match status" value="1"/>
</dbReference>
<dbReference type="PROSITE" id="PS50850">
    <property type="entry name" value="MFS"/>
    <property type="match status" value="1"/>
</dbReference>
<dbReference type="GO" id="GO:0022857">
    <property type="term" value="F:transmembrane transporter activity"/>
    <property type="evidence" value="ECO:0007669"/>
    <property type="project" value="InterPro"/>
</dbReference>
<evidence type="ECO:0000256" key="3">
    <source>
        <dbReference type="ARBA" id="ARBA00022692"/>
    </source>
</evidence>
<keyword evidence="2" id="KW-1003">Cell membrane</keyword>
<gene>
    <name evidence="8" type="ORF">EV679_2746</name>
</gene>
<evidence type="ECO:0000256" key="2">
    <source>
        <dbReference type="ARBA" id="ARBA00022475"/>
    </source>
</evidence>
<dbReference type="RefSeq" id="WP_127774369.1">
    <property type="nucleotide sequence ID" value="NZ_CBCSEB010000001.1"/>
</dbReference>
<feature type="transmembrane region" description="Helical" evidence="6">
    <location>
        <begin position="168"/>
        <end position="190"/>
    </location>
</feature>
<evidence type="ECO:0000256" key="4">
    <source>
        <dbReference type="ARBA" id="ARBA00022989"/>
    </source>
</evidence>
<name>A0A4V2EZS6_9BURK</name>
<keyword evidence="5 6" id="KW-0472">Membrane</keyword>
<organism evidence="8 9">
    <name type="scientific">Kerstersia gyiorum</name>
    <dbReference type="NCBI Taxonomy" id="206506"/>
    <lineage>
        <taxon>Bacteria</taxon>
        <taxon>Pseudomonadati</taxon>
        <taxon>Pseudomonadota</taxon>
        <taxon>Betaproteobacteria</taxon>
        <taxon>Burkholderiales</taxon>
        <taxon>Alcaligenaceae</taxon>
        <taxon>Kerstersia</taxon>
    </lineage>
</organism>
<dbReference type="CDD" id="cd17324">
    <property type="entry name" value="MFS_NepI_like"/>
    <property type="match status" value="1"/>
</dbReference>
<dbReference type="Gene3D" id="1.20.1250.20">
    <property type="entry name" value="MFS general substrate transporter like domains"/>
    <property type="match status" value="1"/>
</dbReference>
<dbReference type="InterPro" id="IPR050189">
    <property type="entry name" value="MFS_Efflux_Transporters"/>
</dbReference>
<feature type="domain" description="Major facilitator superfamily (MFS) profile" evidence="7">
    <location>
        <begin position="16"/>
        <end position="393"/>
    </location>
</feature>
<feature type="transmembrane region" description="Helical" evidence="6">
    <location>
        <begin position="141"/>
        <end position="162"/>
    </location>
</feature>
<protein>
    <submittedName>
        <fullName evidence="8">DHA1 family L-arabinose/isopropyl-beta-D-thiogalactopyranoside export protein-like MFS transporter</fullName>
    </submittedName>
</protein>
<feature type="transmembrane region" description="Helical" evidence="6">
    <location>
        <begin position="368"/>
        <end position="386"/>
    </location>
</feature>
<feature type="transmembrane region" description="Helical" evidence="6">
    <location>
        <begin position="248"/>
        <end position="267"/>
    </location>
</feature>
<dbReference type="Proteomes" id="UP000292039">
    <property type="component" value="Unassembled WGS sequence"/>
</dbReference>
<keyword evidence="4 6" id="KW-1133">Transmembrane helix</keyword>
<dbReference type="InterPro" id="IPR020846">
    <property type="entry name" value="MFS_dom"/>
</dbReference>
<feature type="transmembrane region" description="Helical" evidence="6">
    <location>
        <begin position="107"/>
        <end position="129"/>
    </location>
</feature>
<feature type="transmembrane region" description="Helical" evidence="6">
    <location>
        <begin position="342"/>
        <end position="362"/>
    </location>
</feature>
<accession>A0A4V2EZS6</accession>
<proteinExistence type="predicted"/>
<feature type="transmembrane region" description="Helical" evidence="6">
    <location>
        <begin position="58"/>
        <end position="75"/>
    </location>
</feature>
<evidence type="ECO:0000256" key="5">
    <source>
        <dbReference type="ARBA" id="ARBA00023136"/>
    </source>
</evidence>
<evidence type="ECO:0000256" key="6">
    <source>
        <dbReference type="SAM" id="Phobius"/>
    </source>
</evidence>
<comment type="caution">
    <text evidence="8">The sequence shown here is derived from an EMBL/GenBank/DDBJ whole genome shotgun (WGS) entry which is preliminary data.</text>
</comment>
<sequence>METTSPPTPGWRDWLPVVSLALAAFIFNTTEFVPIGLLPDIARSFDMDVAHTGLLLTGYAWTVAILSLPLTLLTAAQERRRLLLVLFAIFIASHILAGFAWSFSSLMAARIGIACSHAIFWSISIPLAVRLAPEGKQAKGLGLIVTGSSLATVLGVPLGTLLGHQTGWRITFMCIAGISLLVMLTLRRLLPPLPSTNPAPLKNLPTVLKRPALLQAYLLTLIIVTGHFTAYTYFTPFMTRVGGFSENFVVSMLLVIGGAGILGTLIFTRHAPRHPFEAFAGPLAVLLLCLLALNFAAATAVTTTLLCMVWGASMTIVYLGLQSKVLASAPDSADVATSIYSGIFNIGIGGGALMGSTVLLHYDINSLGTVGGLFIAFALTMTIFVWRRYWQAKPA</sequence>
<evidence type="ECO:0000259" key="7">
    <source>
        <dbReference type="PROSITE" id="PS50850"/>
    </source>
</evidence>
<feature type="transmembrane region" description="Helical" evidence="6">
    <location>
        <begin position="211"/>
        <end position="228"/>
    </location>
</feature>
<feature type="transmembrane region" description="Helical" evidence="6">
    <location>
        <begin position="82"/>
        <end position="101"/>
    </location>
</feature>